<dbReference type="Proteomes" id="UP001597405">
    <property type="component" value="Unassembled WGS sequence"/>
</dbReference>
<dbReference type="Gene3D" id="3.40.50.1460">
    <property type="match status" value="1"/>
</dbReference>
<evidence type="ECO:0000313" key="1">
    <source>
        <dbReference type="EMBL" id="MFD1985559.1"/>
    </source>
</evidence>
<dbReference type="RefSeq" id="WP_379101952.1">
    <property type="nucleotide sequence ID" value="NZ_JBHUGZ010000016.1"/>
</dbReference>
<evidence type="ECO:0000313" key="2">
    <source>
        <dbReference type="Proteomes" id="UP001597405"/>
    </source>
</evidence>
<sequence length="309" mass="32974">MLLSACLENETAAASTGSTEGKSAFTFALLQALKERRRGAALGALTRAAQSTIESIGLAQTPTLKESPDPGDLRYRTFINFDAPKVDETWETASDLTSGPLDIMERVRTGGSTMDATTLIQLLISGAKENIPAKQTASAKESTIVNPAIASLVAAAIKEQQSDAVVSSLLDQALQIVGDLAKDQRSAEQKRFGISNAILMPTIASMIRTASKGLQPDEIEKSLLGHAIRVLPMIASIVREAIKGQQPAEIEKSLFGHAIRVLPMIASIVREAVKGQQPAEIEKSLFGHVVRDLIKDQQVIEQKLSGLGP</sequence>
<dbReference type="EMBL" id="JBHUGZ010000016">
    <property type="protein sequence ID" value="MFD1985559.1"/>
    <property type="molecule type" value="Genomic_DNA"/>
</dbReference>
<proteinExistence type="predicted"/>
<keyword evidence="2" id="KW-1185">Reference proteome</keyword>
<reference evidence="2" key="1">
    <citation type="journal article" date="2019" name="Int. J. Syst. Evol. Microbiol.">
        <title>The Global Catalogue of Microorganisms (GCM) 10K type strain sequencing project: providing services to taxonomists for standard genome sequencing and annotation.</title>
        <authorList>
            <consortium name="The Broad Institute Genomics Platform"/>
            <consortium name="The Broad Institute Genome Sequencing Center for Infectious Disease"/>
            <person name="Wu L."/>
            <person name="Ma J."/>
        </authorList>
    </citation>
    <scope>NUCLEOTIDE SEQUENCE [LARGE SCALE GENOMIC DNA]</scope>
    <source>
        <strain evidence="2">CGMCC 1.16225</strain>
    </source>
</reference>
<accession>A0ABW4UIU8</accession>
<gene>
    <name evidence="1" type="ORF">ACFSOZ_24185</name>
</gene>
<name>A0ABW4UIU8_9HYPH</name>
<protein>
    <submittedName>
        <fullName evidence="1">Uncharacterized protein</fullName>
    </submittedName>
</protein>
<comment type="caution">
    <text evidence="1">The sequence shown here is derived from an EMBL/GenBank/DDBJ whole genome shotgun (WGS) entry which is preliminary data.</text>
</comment>
<organism evidence="1 2">
    <name type="scientific">Mesorhizobium newzealandense</name>
    <dbReference type="NCBI Taxonomy" id="1300302"/>
    <lineage>
        <taxon>Bacteria</taxon>
        <taxon>Pseudomonadati</taxon>
        <taxon>Pseudomonadota</taxon>
        <taxon>Alphaproteobacteria</taxon>
        <taxon>Hyphomicrobiales</taxon>
        <taxon>Phyllobacteriaceae</taxon>
        <taxon>Mesorhizobium</taxon>
    </lineage>
</organism>